<proteinExistence type="predicted"/>
<dbReference type="InterPro" id="IPR003832">
    <property type="entry name" value="DUF212"/>
</dbReference>
<dbReference type="PANTHER" id="PTHR31446:SF2">
    <property type="entry name" value="ACID PHOSPHATASE_VANADIUM-DEPENDENT HALOPEROXIDASE-RELATED PROTEIN"/>
    <property type="match status" value="1"/>
</dbReference>
<gene>
    <name evidence="1" type="ORF">E6C27_scaffold261G001010</name>
</gene>
<dbReference type="Pfam" id="PF02681">
    <property type="entry name" value="DUF212"/>
    <property type="match status" value="1"/>
</dbReference>
<dbReference type="EMBL" id="SSTE01020856">
    <property type="protein sequence ID" value="KAA0033550.1"/>
    <property type="molecule type" value="Genomic_DNA"/>
</dbReference>
<accession>A0A5A7SRL4</accession>
<dbReference type="PANTHER" id="PTHR31446">
    <property type="entry name" value="ACID PHOSPHATASE/VANADIUM-DEPENDENT HALOPEROXIDASE-RELATED PROTEIN"/>
    <property type="match status" value="1"/>
</dbReference>
<evidence type="ECO:0000313" key="1">
    <source>
        <dbReference type="EMBL" id="KAA0033550.1"/>
    </source>
</evidence>
<name>A0A5A7SRL4_CUCMM</name>
<dbReference type="STRING" id="1194695.A0A5A7SRL4"/>
<dbReference type="Proteomes" id="UP000321393">
    <property type="component" value="Unassembled WGS sequence"/>
</dbReference>
<dbReference type="AlphaFoldDB" id="A0A5A7SRL4"/>
<protein>
    <submittedName>
        <fullName evidence="1">Acid phosphatase/vanadium-dependent haloperoxidase-related protein</fullName>
    </submittedName>
</protein>
<comment type="caution">
    <text evidence="1">The sequence shown here is derived from an EMBL/GenBank/DDBJ whole genome shotgun (WGS) entry which is preliminary data.</text>
</comment>
<dbReference type="OrthoDB" id="1909848at2759"/>
<organism evidence="1 2">
    <name type="scientific">Cucumis melo var. makuwa</name>
    <name type="common">Oriental melon</name>
    <dbReference type="NCBI Taxonomy" id="1194695"/>
    <lineage>
        <taxon>Eukaryota</taxon>
        <taxon>Viridiplantae</taxon>
        <taxon>Streptophyta</taxon>
        <taxon>Embryophyta</taxon>
        <taxon>Tracheophyta</taxon>
        <taxon>Spermatophyta</taxon>
        <taxon>Magnoliopsida</taxon>
        <taxon>eudicotyledons</taxon>
        <taxon>Gunneridae</taxon>
        <taxon>Pentapetalae</taxon>
        <taxon>rosids</taxon>
        <taxon>fabids</taxon>
        <taxon>Cucurbitales</taxon>
        <taxon>Cucurbitaceae</taxon>
        <taxon>Benincaseae</taxon>
        <taxon>Cucumis</taxon>
    </lineage>
</organism>
<reference evidence="1 2" key="1">
    <citation type="submission" date="2019-08" db="EMBL/GenBank/DDBJ databases">
        <title>Draft genome sequences of two oriental melons (Cucumis melo L. var makuwa).</title>
        <authorList>
            <person name="Kwon S.-Y."/>
        </authorList>
    </citation>
    <scope>NUCLEOTIDE SEQUENCE [LARGE SCALE GENOMIC DNA]</scope>
    <source>
        <strain evidence="2">cv. SW 3</strain>
        <tissue evidence="1">Leaf</tissue>
    </source>
</reference>
<sequence length="279" mass="30018">MSLPWWISATAVPFPSQTQLISHPCHHQHHIRLRKLSSSPSTSTAPRAVLLDEIVQLTHNKVLIAAGVSAAIGQLAKPFTSVVFYGREFNIRTAFEAGGFPSTHSSAVVAAATILGAERGLADSIFGITVVYASLIMYDAQASTKALPLGVRREVGKHAKALNKLSQTERPMNSSSPYKDQDLRVDSLFEKRISLSLNRNLEIGNPILSEESTKALTVPSPVKQDVTSSSVANDLEEGSIKEASSSWKPFKESIGHTEIEVAAGALLGFTVSLITNSFL</sequence>
<evidence type="ECO:0000313" key="2">
    <source>
        <dbReference type="Proteomes" id="UP000321393"/>
    </source>
</evidence>